<feature type="compositionally biased region" description="Low complexity" evidence="2">
    <location>
        <begin position="705"/>
        <end position="720"/>
    </location>
</feature>
<evidence type="ECO:0000256" key="2">
    <source>
        <dbReference type="SAM" id="MobiDB-lite"/>
    </source>
</evidence>
<feature type="chain" id="PRO_5025468387" evidence="3">
    <location>
        <begin position="19"/>
        <end position="734"/>
    </location>
</feature>
<feature type="compositionally biased region" description="Pro residues" evidence="2">
    <location>
        <begin position="533"/>
        <end position="575"/>
    </location>
</feature>
<feature type="compositionally biased region" description="Polar residues" evidence="2">
    <location>
        <begin position="682"/>
        <end position="691"/>
    </location>
</feature>
<reference evidence="4 5" key="1">
    <citation type="submission" date="2019-07" db="EMBL/GenBank/DDBJ databases">
        <title>Draft genome assembly of a fouling barnacle, Amphibalanus amphitrite (Darwin, 1854): The first reference genome for Thecostraca.</title>
        <authorList>
            <person name="Kim W."/>
        </authorList>
    </citation>
    <scope>NUCLEOTIDE SEQUENCE [LARGE SCALE GENOMIC DNA]</scope>
    <source>
        <strain evidence="4">SNU_AA5</strain>
        <tissue evidence="4">Soma without cirri and trophi</tissue>
    </source>
</reference>
<feature type="compositionally biased region" description="Basic and acidic residues" evidence="2">
    <location>
        <begin position="382"/>
        <end position="391"/>
    </location>
</feature>
<gene>
    <name evidence="4" type="ORF">FJT64_004184</name>
</gene>
<name>A0A6A4W3Y4_AMPAM</name>
<dbReference type="OrthoDB" id="7222477at2759"/>
<dbReference type="Proteomes" id="UP000440578">
    <property type="component" value="Unassembled WGS sequence"/>
</dbReference>
<evidence type="ECO:0000313" key="5">
    <source>
        <dbReference type="Proteomes" id="UP000440578"/>
    </source>
</evidence>
<feature type="region of interest" description="Disordered" evidence="2">
    <location>
        <begin position="70"/>
        <end position="186"/>
    </location>
</feature>
<dbReference type="EMBL" id="VIIS01001432">
    <property type="protein sequence ID" value="KAF0298460.1"/>
    <property type="molecule type" value="Genomic_DNA"/>
</dbReference>
<feature type="signal peptide" evidence="3">
    <location>
        <begin position="1"/>
        <end position="18"/>
    </location>
</feature>
<feature type="compositionally biased region" description="Low complexity" evidence="2">
    <location>
        <begin position="511"/>
        <end position="520"/>
    </location>
</feature>
<feature type="region of interest" description="Disordered" evidence="2">
    <location>
        <begin position="278"/>
        <end position="460"/>
    </location>
</feature>
<dbReference type="PANTHER" id="PTHR48148">
    <property type="entry name" value="KERATINOCYTE PROLINE-RICH PROTEIN"/>
    <property type="match status" value="1"/>
</dbReference>
<feature type="compositionally biased region" description="Pro residues" evidence="2">
    <location>
        <begin position="401"/>
        <end position="424"/>
    </location>
</feature>
<organism evidence="4 5">
    <name type="scientific">Amphibalanus amphitrite</name>
    <name type="common">Striped barnacle</name>
    <name type="synonym">Balanus amphitrite</name>
    <dbReference type="NCBI Taxonomy" id="1232801"/>
    <lineage>
        <taxon>Eukaryota</taxon>
        <taxon>Metazoa</taxon>
        <taxon>Ecdysozoa</taxon>
        <taxon>Arthropoda</taxon>
        <taxon>Crustacea</taxon>
        <taxon>Multicrustacea</taxon>
        <taxon>Cirripedia</taxon>
        <taxon>Thoracica</taxon>
        <taxon>Thoracicalcarea</taxon>
        <taxon>Balanomorpha</taxon>
        <taxon>Balanoidea</taxon>
        <taxon>Balanidae</taxon>
        <taxon>Amphibalaninae</taxon>
        <taxon>Amphibalanus</taxon>
    </lineage>
</organism>
<feature type="compositionally biased region" description="Low complexity" evidence="2">
    <location>
        <begin position="664"/>
        <end position="676"/>
    </location>
</feature>
<comment type="caution">
    <text evidence="4">The sequence shown here is derived from an EMBL/GenBank/DDBJ whole genome shotgun (WGS) entry which is preliminary data.</text>
</comment>
<proteinExistence type="predicted"/>
<dbReference type="GO" id="GO:0042302">
    <property type="term" value="F:structural constituent of cuticle"/>
    <property type="evidence" value="ECO:0007669"/>
    <property type="project" value="UniProtKB-UniRule"/>
</dbReference>
<protein>
    <submittedName>
        <fullName evidence="4">Uncharacterized protein</fullName>
    </submittedName>
</protein>
<evidence type="ECO:0000313" key="4">
    <source>
        <dbReference type="EMBL" id="KAF0298460.1"/>
    </source>
</evidence>
<evidence type="ECO:0000256" key="1">
    <source>
        <dbReference type="PROSITE-ProRule" id="PRU00497"/>
    </source>
</evidence>
<feature type="compositionally biased region" description="Basic and acidic residues" evidence="2">
    <location>
        <begin position="299"/>
        <end position="311"/>
    </location>
</feature>
<dbReference type="PANTHER" id="PTHR48148:SF3">
    <property type="entry name" value="KERATINOCYTE PROLINE-RICH PROTEIN"/>
    <property type="match status" value="1"/>
</dbReference>
<dbReference type="Pfam" id="PF00379">
    <property type="entry name" value="Chitin_bind_4"/>
    <property type="match status" value="1"/>
</dbReference>
<dbReference type="AlphaFoldDB" id="A0A6A4W3Y4"/>
<dbReference type="PROSITE" id="PS51155">
    <property type="entry name" value="CHIT_BIND_RR_2"/>
    <property type="match status" value="1"/>
</dbReference>
<accession>A0A6A4W3Y4</accession>
<feature type="compositionally biased region" description="Low complexity" evidence="2">
    <location>
        <begin position="149"/>
        <end position="166"/>
    </location>
</feature>
<feature type="compositionally biased region" description="Pro residues" evidence="2">
    <location>
        <begin position="639"/>
        <end position="648"/>
    </location>
</feature>
<keyword evidence="1" id="KW-0193">Cuticle</keyword>
<sequence length="734" mass="81324">MRPLALVLVGALLCAALAQDDAPLRGRGRTRARLISRERLADVIDGAVSIEDSGEDGRKRILVRRPGSARRRVKVIRRPRPEPATTAAPATEAPTTEPPVTTFAPRTFPSFAATSAPARFSPEPEPTLPEPVFLQRPAEPEPEVRQRLVSARRPAAPSVAAPTSAPRRQRPAEPVSSSGGRQLNRKEEVVGTIRNYSYYNEDGSFTFGYEAEDGSFKEETRGTDCVVRGKYGYIDPEGVKREFTYESGNPCDETATEEALFDEQGFPILEEDGSLAGGVDPLDDQPIRIPTNTQFISQTKEERLPEEELRQFRQPVRSRRPEPSRRRTTPAPAPAPQPTEAQFERPEPVTFRPRPTFSFQQESQEEPQRPAPRPPVTFRPTIRVEPERRPEPTQPTFVTPQPRPFTPQPRPFTPQPRPFSPQSPRPAISGVFNFDEALSEIQSRPTTAPAPRPLDEGDEDFALGRPKAAVSGNFDHQLVFDPTTGKHRTDLVQTLPEGTEIRIGENINSFGTGPTTTTTPRPFQNNVFANLPTRPPTPRPTPPPTTRPPPPPPTTRPPPPRPSLASFPPPQPSSRPPFTAFNQPPQPFRPPQQFGQPQQFRPPQPQQTRQPFSVFNNRPQPPQQQQQQRPVFSVFNQPRPQPGQPQPRPIFLGPQPSPQPQPQPQQQESDSSPSSSGARPVQQVSFGTQVANPVFSRFGVPQPFGQFSGSPAPPQQQGQFRPPAPINFFGQGQG</sequence>
<feature type="region of interest" description="Disordered" evidence="2">
    <location>
        <begin position="495"/>
        <end position="734"/>
    </location>
</feature>
<evidence type="ECO:0000256" key="3">
    <source>
        <dbReference type="SAM" id="SignalP"/>
    </source>
</evidence>
<dbReference type="InterPro" id="IPR000618">
    <property type="entry name" value="Insect_cuticle"/>
</dbReference>
<keyword evidence="5" id="KW-1185">Reference proteome</keyword>
<feature type="compositionally biased region" description="Low complexity" evidence="2">
    <location>
        <begin position="83"/>
        <end position="105"/>
    </location>
</feature>
<keyword evidence="3" id="KW-0732">Signal</keyword>